<dbReference type="Gene3D" id="2.170.130.10">
    <property type="entry name" value="TonB-dependent receptor, plug domain"/>
    <property type="match status" value="1"/>
</dbReference>
<dbReference type="Pfam" id="PF07715">
    <property type="entry name" value="Plug"/>
    <property type="match status" value="1"/>
</dbReference>
<dbReference type="InterPro" id="IPR036942">
    <property type="entry name" value="Beta-barrel_TonB_sf"/>
</dbReference>
<evidence type="ECO:0000256" key="3">
    <source>
        <dbReference type="ARBA" id="ARBA00022448"/>
    </source>
</evidence>
<comment type="subcellular location">
    <subcellularLocation>
        <location evidence="1 11">Cell outer membrane</location>
        <topology evidence="1 11">Multi-pass membrane protein</topology>
    </subcellularLocation>
</comment>
<dbReference type="Pfam" id="PF00593">
    <property type="entry name" value="TonB_dep_Rec_b-barrel"/>
    <property type="match status" value="1"/>
</dbReference>
<evidence type="ECO:0008006" key="18">
    <source>
        <dbReference type="Google" id="ProtNLM"/>
    </source>
</evidence>
<evidence type="ECO:0000256" key="10">
    <source>
        <dbReference type="ARBA" id="ARBA00023237"/>
    </source>
</evidence>
<evidence type="ECO:0000256" key="2">
    <source>
        <dbReference type="ARBA" id="ARBA00009810"/>
    </source>
</evidence>
<keyword evidence="8 11" id="KW-0472">Membrane</keyword>
<keyword evidence="17" id="KW-1185">Reference proteome</keyword>
<accession>A0ABN6T8I9</accession>
<dbReference type="PANTHER" id="PTHR30069">
    <property type="entry name" value="TONB-DEPENDENT OUTER MEMBRANE RECEPTOR"/>
    <property type="match status" value="1"/>
</dbReference>
<dbReference type="InterPro" id="IPR039426">
    <property type="entry name" value="TonB-dep_rcpt-like"/>
</dbReference>
<evidence type="ECO:0000256" key="13">
    <source>
        <dbReference type="SAM" id="MobiDB-lite"/>
    </source>
</evidence>
<comment type="similarity">
    <text evidence="2 11 12">Belongs to the TonB-dependent receptor family.</text>
</comment>
<dbReference type="EMBL" id="AP026966">
    <property type="protein sequence ID" value="BDT58555.1"/>
    <property type="molecule type" value="Genomic_DNA"/>
</dbReference>
<keyword evidence="10 11" id="KW-0998">Cell outer membrane</keyword>
<protein>
    <recommendedName>
        <fullName evidence="18">TonB-dependent receptor</fullName>
    </recommendedName>
</protein>
<evidence type="ECO:0000313" key="17">
    <source>
        <dbReference type="Proteomes" id="UP001163336"/>
    </source>
</evidence>
<dbReference type="InterPro" id="IPR000531">
    <property type="entry name" value="Beta-barrel_TonB"/>
</dbReference>
<evidence type="ECO:0000259" key="14">
    <source>
        <dbReference type="Pfam" id="PF00593"/>
    </source>
</evidence>
<feature type="domain" description="TonB-dependent receptor-like beta-barrel" evidence="14">
    <location>
        <begin position="259"/>
        <end position="683"/>
    </location>
</feature>
<evidence type="ECO:0000256" key="12">
    <source>
        <dbReference type="RuleBase" id="RU003357"/>
    </source>
</evidence>
<reference evidence="16" key="1">
    <citation type="submission" date="2022-11" db="EMBL/GenBank/DDBJ databases">
        <title>Isolation and characterization of PLA-degrading bacterium Massilia sp. from Antarctic soil.</title>
        <authorList>
            <person name="Sato K."/>
            <person name="Gomez-Fuentes C."/>
            <person name="Ahmad S.A."/>
            <person name="Zulkharnain A."/>
        </authorList>
    </citation>
    <scope>NUCLEOTIDE SEQUENCE</scope>
    <source>
        <strain evidence="16">N-3</strain>
    </source>
</reference>
<sequence>MHRRFACLLAVYCTGTHAQIEASAAPQQVVISGARTDLEASQDFVAGKIIIGQKKIADSGLQNTGELLRREPAISVDKSGRIGLLGLPGYTQVLVDGQAPAGDSMNIDLVRVERIEITKTTTAAIGPFGVAGTINIVLRKKQRKTSSRLHGNARTEGGKKGMDLTWAATGVNDGSFSHTFTLSRWRRLSSAHSEYVQTSERPGRGAVREYEGEAHVPGLFESLNANGVLAWTLDASHSLTFSPEIARYSSDNHSDEQRRWMSGLSASSNQSSKTPTKNLYLPLLWNWRIDPDSSLALKLVASGSRSESRLRRDELWSPGGPRQRMHEQDSSTRNYFLDLDYALDTEDGHRISAGAKFARNDSDSSYTDLVDGRPDSSLAVLGPETASHLTSARLFIQDEWRINRRWAVNLGASGERRRYRLVEGPATSRPRFKLWSPSAHVSHRIGGNRKRQLRASLARSYRTPFFDEMLLRPTINPYAPCPALGLCGANGIDLADSSGNPALRPERSLGLNLSYAHGFGRDSEVSLEFYTRDIRDKNGLDVALVEVPWASVPRYVARQANLGQARVRGLDLEARLAGKDFSPTLANLELSGSIGLADSTLSELLGPDNHIPGQSPWRAKLGGSYSLQSLPVKLGFDASYLPEDWVRSSASQRVYESSRRTLNLNASWNASKTTVLRLNLDNLLHRRTSRIDEYLEQGSLVRLSTWNTHHARVVVRFETSL</sequence>
<gene>
    <name evidence="16" type="ORF">MasN3_20490</name>
</gene>
<proteinExistence type="inferred from homology"/>
<keyword evidence="9" id="KW-0675">Receptor</keyword>
<feature type="domain" description="TonB-dependent receptor plug" evidence="15">
    <location>
        <begin position="50"/>
        <end position="133"/>
    </location>
</feature>
<evidence type="ECO:0000256" key="9">
    <source>
        <dbReference type="ARBA" id="ARBA00023170"/>
    </source>
</evidence>
<keyword evidence="7 12" id="KW-0798">TonB box</keyword>
<evidence type="ECO:0000256" key="11">
    <source>
        <dbReference type="PROSITE-ProRule" id="PRU01360"/>
    </source>
</evidence>
<dbReference type="RefSeq" id="WP_281913960.1">
    <property type="nucleotide sequence ID" value="NZ_AP026966.1"/>
</dbReference>
<evidence type="ECO:0000256" key="6">
    <source>
        <dbReference type="ARBA" id="ARBA00022729"/>
    </source>
</evidence>
<name>A0ABN6T8I9_9BURK</name>
<dbReference type="Gene3D" id="2.40.170.20">
    <property type="entry name" value="TonB-dependent receptor, beta-barrel domain"/>
    <property type="match status" value="1"/>
</dbReference>
<evidence type="ECO:0000256" key="1">
    <source>
        <dbReference type="ARBA" id="ARBA00004571"/>
    </source>
</evidence>
<dbReference type="PROSITE" id="PS52016">
    <property type="entry name" value="TONB_DEPENDENT_REC_3"/>
    <property type="match status" value="1"/>
</dbReference>
<organism evidence="16 17">
    <name type="scientific">Massilia varians</name>
    <dbReference type="NCBI Taxonomy" id="457921"/>
    <lineage>
        <taxon>Bacteria</taxon>
        <taxon>Pseudomonadati</taxon>
        <taxon>Pseudomonadota</taxon>
        <taxon>Betaproteobacteria</taxon>
        <taxon>Burkholderiales</taxon>
        <taxon>Oxalobacteraceae</taxon>
        <taxon>Telluria group</taxon>
        <taxon>Massilia</taxon>
    </lineage>
</organism>
<dbReference type="InterPro" id="IPR037066">
    <property type="entry name" value="Plug_dom_sf"/>
</dbReference>
<evidence type="ECO:0000256" key="7">
    <source>
        <dbReference type="ARBA" id="ARBA00023077"/>
    </source>
</evidence>
<keyword evidence="6" id="KW-0732">Signal</keyword>
<evidence type="ECO:0000256" key="8">
    <source>
        <dbReference type="ARBA" id="ARBA00023136"/>
    </source>
</evidence>
<evidence type="ECO:0000256" key="4">
    <source>
        <dbReference type="ARBA" id="ARBA00022452"/>
    </source>
</evidence>
<dbReference type="SUPFAM" id="SSF56935">
    <property type="entry name" value="Porins"/>
    <property type="match status" value="1"/>
</dbReference>
<keyword evidence="4 11" id="KW-1134">Transmembrane beta strand</keyword>
<dbReference type="InterPro" id="IPR012910">
    <property type="entry name" value="Plug_dom"/>
</dbReference>
<keyword evidence="3 11" id="KW-0813">Transport</keyword>
<dbReference type="PANTHER" id="PTHR30069:SF29">
    <property type="entry name" value="HEMOGLOBIN AND HEMOGLOBIN-HAPTOGLOBIN-BINDING PROTEIN 1-RELATED"/>
    <property type="match status" value="1"/>
</dbReference>
<evidence type="ECO:0000313" key="16">
    <source>
        <dbReference type="EMBL" id="BDT58555.1"/>
    </source>
</evidence>
<dbReference type="Proteomes" id="UP001163336">
    <property type="component" value="Chromosome"/>
</dbReference>
<evidence type="ECO:0000259" key="15">
    <source>
        <dbReference type="Pfam" id="PF07715"/>
    </source>
</evidence>
<keyword evidence="5 11" id="KW-0812">Transmembrane</keyword>
<evidence type="ECO:0000256" key="5">
    <source>
        <dbReference type="ARBA" id="ARBA00022692"/>
    </source>
</evidence>
<feature type="region of interest" description="Disordered" evidence="13">
    <location>
        <begin position="310"/>
        <end position="330"/>
    </location>
</feature>